<gene>
    <name evidence="2" type="ORF">PVAP13_2NG059300</name>
</gene>
<dbReference type="InterPro" id="IPR036047">
    <property type="entry name" value="F-box-like_dom_sf"/>
</dbReference>
<dbReference type="AlphaFoldDB" id="A0A8T0VBJ4"/>
<reference evidence="2" key="1">
    <citation type="submission" date="2020-05" db="EMBL/GenBank/DDBJ databases">
        <title>WGS assembly of Panicum virgatum.</title>
        <authorList>
            <person name="Lovell J.T."/>
            <person name="Jenkins J."/>
            <person name="Shu S."/>
            <person name="Juenger T.E."/>
            <person name="Schmutz J."/>
        </authorList>
    </citation>
    <scope>NUCLEOTIDE SEQUENCE</scope>
    <source>
        <strain evidence="2">AP13</strain>
    </source>
</reference>
<dbReference type="PANTHER" id="PTHR33207">
    <property type="entry name" value="F-BOX DOMAIN CONTAINING PROTEIN-RELATED"/>
    <property type="match status" value="1"/>
</dbReference>
<evidence type="ECO:0000313" key="3">
    <source>
        <dbReference type="Proteomes" id="UP000823388"/>
    </source>
</evidence>
<sequence>MGSHALPDALLELVLLRLDSPLWLLRAASTCKRWRRVIASDAFLALHGAPPAVAGSYYNQGGSARPRFEPLPSLSAAAAIDSRHFALDFVPGDGKCSWTVKDSRGSLLLLYREDGSKARRQDLVVCEPLTRRYVVIPPLTTPPSPSVSYWSATAVLLDAGGSEGGVGMSNFRVLCLVEDHDDGILACMFTSGGSSWRQTSIVRPLALHLVGVAAGRRYWHDGKRNMVALDQSTLKFSSFVLPDDGIDDHVALALGRDDDEARVVARGTAGSGTHLKIFARLRRGRGGGGEKWALETTIQLSAAMLGLPRLRSFHLTCHLPVKAGTVQIRVPAPGRAARFLLDMETMVAERQLGPDVAYERKAYPSEFPWPPSLLACSWTDDNARTT</sequence>
<protein>
    <recommendedName>
        <fullName evidence="1">F-box domain-containing protein</fullName>
    </recommendedName>
</protein>
<organism evidence="2 3">
    <name type="scientific">Panicum virgatum</name>
    <name type="common">Blackwell switchgrass</name>
    <dbReference type="NCBI Taxonomy" id="38727"/>
    <lineage>
        <taxon>Eukaryota</taxon>
        <taxon>Viridiplantae</taxon>
        <taxon>Streptophyta</taxon>
        <taxon>Embryophyta</taxon>
        <taxon>Tracheophyta</taxon>
        <taxon>Spermatophyta</taxon>
        <taxon>Magnoliopsida</taxon>
        <taxon>Liliopsida</taxon>
        <taxon>Poales</taxon>
        <taxon>Poaceae</taxon>
        <taxon>PACMAD clade</taxon>
        <taxon>Panicoideae</taxon>
        <taxon>Panicodae</taxon>
        <taxon>Paniceae</taxon>
        <taxon>Panicinae</taxon>
        <taxon>Panicum</taxon>
        <taxon>Panicum sect. Hiantes</taxon>
    </lineage>
</organism>
<comment type="caution">
    <text evidence="2">The sequence shown here is derived from an EMBL/GenBank/DDBJ whole genome shotgun (WGS) entry which is preliminary data.</text>
</comment>
<feature type="domain" description="F-box" evidence="1">
    <location>
        <begin position="6"/>
        <end position="47"/>
    </location>
</feature>
<dbReference type="Proteomes" id="UP000823388">
    <property type="component" value="Chromosome 2N"/>
</dbReference>
<accession>A0A8T0VBJ4</accession>
<evidence type="ECO:0000259" key="1">
    <source>
        <dbReference type="SMART" id="SM00256"/>
    </source>
</evidence>
<keyword evidence="3" id="KW-1185">Reference proteome</keyword>
<proteinExistence type="predicted"/>
<name>A0A8T0VBJ4_PANVG</name>
<dbReference type="SMART" id="SM00256">
    <property type="entry name" value="FBOX"/>
    <property type="match status" value="1"/>
</dbReference>
<dbReference type="EMBL" id="CM029040">
    <property type="protein sequence ID" value="KAG2632118.1"/>
    <property type="molecule type" value="Genomic_DNA"/>
</dbReference>
<dbReference type="InterPro" id="IPR001810">
    <property type="entry name" value="F-box_dom"/>
</dbReference>
<dbReference type="Pfam" id="PF12937">
    <property type="entry name" value="F-box-like"/>
    <property type="match status" value="1"/>
</dbReference>
<evidence type="ECO:0000313" key="2">
    <source>
        <dbReference type="EMBL" id="KAG2632118.1"/>
    </source>
</evidence>
<dbReference type="Gene3D" id="1.20.1280.50">
    <property type="match status" value="1"/>
</dbReference>
<dbReference type="SUPFAM" id="SSF81383">
    <property type="entry name" value="F-box domain"/>
    <property type="match status" value="1"/>
</dbReference>